<gene>
    <name evidence="1" type="ORF">B2A_14080</name>
</gene>
<evidence type="ECO:0000313" key="1">
    <source>
        <dbReference type="EMBL" id="EQD30569.1"/>
    </source>
</evidence>
<sequence length="80" mass="9237">VQRMQRDIPVQFIEAGVKRSDIRNLIEARVSQIGKKSSEIRQREVALMSSDSVQLIMKRVDYNASLGKEVFLSLETEREE</sequence>
<dbReference type="EMBL" id="AUZZ01010211">
    <property type="protein sequence ID" value="EQD30569.1"/>
    <property type="molecule type" value="Genomic_DNA"/>
</dbReference>
<dbReference type="GO" id="GO:0016740">
    <property type="term" value="F:transferase activity"/>
    <property type="evidence" value="ECO:0007669"/>
    <property type="project" value="UniProtKB-KW"/>
</dbReference>
<reference evidence="1" key="1">
    <citation type="submission" date="2013-08" db="EMBL/GenBank/DDBJ databases">
        <authorList>
            <person name="Mendez C."/>
            <person name="Richter M."/>
            <person name="Ferrer M."/>
            <person name="Sanchez J."/>
        </authorList>
    </citation>
    <scope>NUCLEOTIDE SEQUENCE</scope>
</reference>
<proteinExistence type="predicted"/>
<reference evidence="1" key="2">
    <citation type="journal article" date="2014" name="ISME J.">
        <title>Microbial stratification in low pH oxic and suboxic macroscopic growths along an acid mine drainage.</title>
        <authorList>
            <person name="Mendez-Garcia C."/>
            <person name="Mesa V."/>
            <person name="Sprenger R.R."/>
            <person name="Richter M."/>
            <person name="Diez M.S."/>
            <person name="Solano J."/>
            <person name="Bargiela R."/>
            <person name="Golyshina O.V."/>
            <person name="Manteca A."/>
            <person name="Ramos J.L."/>
            <person name="Gallego J.R."/>
            <person name="Llorente I."/>
            <person name="Martins Dos Santos V.A."/>
            <person name="Jensen O.N."/>
            <person name="Pelaez A.I."/>
            <person name="Sanchez J."/>
            <person name="Ferrer M."/>
        </authorList>
    </citation>
    <scope>NUCLEOTIDE SEQUENCE</scope>
</reference>
<accession>T0ZPE4</accession>
<comment type="caution">
    <text evidence="1">The sequence shown here is derived from an EMBL/GenBank/DDBJ whole genome shotgun (WGS) entry which is preliminary data.</text>
</comment>
<keyword evidence="1" id="KW-0808">Transferase</keyword>
<feature type="non-terminal residue" evidence="1">
    <location>
        <position position="1"/>
    </location>
</feature>
<protein>
    <submittedName>
        <fullName evidence="1">Histone acetyltransferase, ELP3 family</fullName>
    </submittedName>
</protein>
<dbReference type="AlphaFoldDB" id="T0ZPE4"/>
<name>T0ZPE4_9ZZZZ</name>
<organism evidence="1">
    <name type="scientific">mine drainage metagenome</name>
    <dbReference type="NCBI Taxonomy" id="410659"/>
    <lineage>
        <taxon>unclassified sequences</taxon>
        <taxon>metagenomes</taxon>
        <taxon>ecological metagenomes</taxon>
    </lineage>
</organism>